<keyword evidence="3" id="KW-1185">Reference proteome</keyword>
<dbReference type="InterPro" id="IPR032710">
    <property type="entry name" value="NTF2-like_dom_sf"/>
</dbReference>
<feature type="domain" description="Limonene-1,2-epoxide hydrolase" evidence="1">
    <location>
        <begin position="6"/>
        <end position="125"/>
    </location>
</feature>
<dbReference type="RefSeq" id="WP_062391902.1">
    <property type="nucleotide sequence ID" value="NZ_CP011853.1"/>
</dbReference>
<gene>
    <name evidence="2" type="ORF">ACH46_04690</name>
</gene>
<reference evidence="3" key="1">
    <citation type="submission" date="2015-06" db="EMBL/GenBank/DDBJ databases">
        <title>Complete genome sequence and metabolic analysis of phthalate degradation pathway in Gordonia sp. QH-11.</title>
        <authorList>
            <person name="Jin D."/>
            <person name="Kong X."/>
            <person name="Bai Z."/>
        </authorList>
    </citation>
    <scope>NUCLEOTIDE SEQUENCE [LARGE SCALE GENOMIC DNA]</scope>
    <source>
        <strain evidence="3">QH-11</strain>
    </source>
</reference>
<dbReference type="KEGG" id="goq:ACH46_04690"/>
<evidence type="ECO:0000313" key="2">
    <source>
        <dbReference type="EMBL" id="ALG83938.1"/>
    </source>
</evidence>
<dbReference type="Gene3D" id="3.10.450.50">
    <property type="match status" value="1"/>
</dbReference>
<keyword evidence="2" id="KW-0378">Hydrolase</keyword>
<proteinExistence type="predicted"/>
<dbReference type="AlphaFoldDB" id="A0A0N9N7F6"/>
<reference evidence="2 3" key="2">
    <citation type="journal article" date="2017" name="Int. J. Syst. Evol. Microbiol.">
        <title>Gordonia phthalatica sp. nov., a di-n-butyl phthalate-degrading bacterium isolated from activated sludge.</title>
        <authorList>
            <person name="Jin D."/>
            <person name="Kong X."/>
            <person name="Jia M."/>
            <person name="Yu X."/>
            <person name="Wang X."/>
            <person name="Zhuang X."/>
            <person name="Deng Y."/>
            <person name="Bai Z."/>
        </authorList>
    </citation>
    <scope>NUCLEOTIDE SEQUENCE [LARGE SCALE GENOMIC DNA]</scope>
    <source>
        <strain evidence="2 3">QH-11</strain>
    </source>
</reference>
<dbReference type="Proteomes" id="UP000063789">
    <property type="component" value="Chromosome"/>
</dbReference>
<organism evidence="2 3">
    <name type="scientific">Gordonia phthalatica</name>
    <dbReference type="NCBI Taxonomy" id="1136941"/>
    <lineage>
        <taxon>Bacteria</taxon>
        <taxon>Bacillati</taxon>
        <taxon>Actinomycetota</taxon>
        <taxon>Actinomycetes</taxon>
        <taxon>Mycobacteriales</taxon>
        <taxon>Gordoniaceae</taxon>
        <taxon>Gordonia</taxon>
    </lineage>
</organism>
<dbReference type="SUPFAM" id="SSF54427">
    <property type="entry name" value="NTF2-like"/>
    <property type="match status" value="1"/>
</dbReference>
<dbReference type="STRING" id="1136941.ACH46_04690"/>
<protein>
    <submittedName>
        <fullName evidence="2">Limonene-1,2-epoxide hydrolase</fullName>
    </submittedName>
</protein>
<dbReference type="GO" id="GO:0016787">
    <property type="term" value="F:hydrolase activity"/>
    <property type="evidence" value="ECO:0007669"/>
    <property type="project" value="UniProtKB-KW"/>
</dbReference>
<accession>A0A0N9N7F6</accession>
<dbReference type="InterPro" id="IPR013100">
    <property type="entry name" value="LEH"/>
</dbReference>
<name>A0A0N9N7F6_9ACTN</name>
<dbReference type="OrthoDB" id="9781757at2"/>
<dbReference type="EMBL" id="CP011853">
    <property type="protein sequence ID" value="ALG83938.1"/>
    <property type="molecule type" value="Genomic_DNA"/>
</dbReference>
<dbReference type="Pfam" id="PF07858">
    <property type="entry name" value="LEH"/>
    <property type="match status" value="1"/>
</dbReference>
<dbReference type="PATRIC" id="fig|1136941.3.peg.956"/>
<evidence type="ECO:0000313" key="3">
    <source>
        <dbReference type="Proteomes" id="UP000063789"/>
    </source>
</evidence>
<sequence length="148" mass="16392">MTSEKPTELVHAFFADLAQGRVDAALDRVDEQIVYTNVSLPTVRGKQRFASVMRALNGKHIAFDAAVLAISADDDGVVLTERIDELTVGPLRIQFWVCGRNEVREGRIALWRDYFDFWNCTRGFVRAVAALVVPGLHKPLPNPVSGAV</sequence>
<evidence type="ECO:0000259" key="1">
    <source>
        <dbReference type="Pfam" id="PF07858"/>
    </source>
</evidence>